<feature type="domain" description="DUF641" evidence="1">
    <location>
        <begin position="1"/>
        <end position="79"/>
    </location>
</feature>
<dbReference type="InterPro" id="IPR006943">
    <property type="entry name" value="DUF641_pln"/>
</dbReference>
<reference evidence="3" key="2">
    <citation type="submission" date="2025-08" db="UniProtKB">
        <authorList>
            <consortium name="RefSeq"/>
        </authorList>
    </citation>
    <scope>IDENTIFICATION</scope>
    <source>
        <tissue evidence="3">Leaf</tissue>
    </source>
</reference>
<dbReference type="InterPro" id="IPR040225">
    <property type="entry name" value="GIL1-like"/>
</dbReference>
<evidence type="ECO:0000313" key="2">
    <source>
        <dbReference type="Proteomes" id="UP000694864"/>
    </source>
</evidence>
<feature type="non-terminal residue" evidence="3">
    <location>
        <position position="80"/>
    </location>
</feature>
<proteinExistence type="predicted"/>
<name>A0ABM1RIE1_CAMSA</name>
<dbReference type="GeneID" id="109132130"/>
<reference evidence="2" key="1">
    <citation type="journal article" date="2014" name="Nat. Commun.">
        <title>The emerging biofuel crop Camelina sativa retains a highly undifferentiated hexaploid genome structure.</title>
        <authorList>
            <person name="Kagale S."/>
            <person name="Koh C."/>
            <person name="Nixon J."/>
            <person name="Bollina V."/>
            <person name="Clarke W.E."/>
            <person name="Tuteja R."/>
            <person name="Spillane C."/>
            <person name="Robinson S.J."/>
            <person name="Links M.G."/>
            <person name="Clarke C."/>
            <person name="Higgins E.E."/>
            <person name="Huebert T."/>
            <person name="Sharpe A.G."/>
            <person name="Parkin I.A."/>
        </authorList>
    </citation>
    <scope>NUCLEOTIDE SEQUENCE [LARGE SCALE GENOMIC DNA]</scope>
    <source>
        <strain evidence="2">cv. DH55</strain>
    </source>
</reference>
<protein>
    <submittedName>
        <fullName evidence="3">Uncharacterized protein LOC109132130</fullName>
    </submittedName>
</protein>
<dbReference type="PANTHER" id="PTHR31161">
    <property type="entry name" value="PROTEIN GRAVITROPIC IN THE LIGHT 1"/>
    <property type="match status" value="1"/>
</dbReference>
<organism evidence="2 3">
    <name type="scientific">Camelina sativa</name>
    <name type="common">False flax</name>
    <name type="synonym">Myagrum sativum</name>
    <dbReference type="NCBI Taxonomy" id="90675"/>
    <lineage>
        <taxon>Eukaryota</taxon>
        <taxon>Viridiplantae</taxon>
        <taxon>Streptophyta</taxon>
        <taxon>Embryophyta</taxon>
        <taxon>Tracheophyta</taxon>
        <taxon>Spermatophyta</taxon>
        <taxon>Magnoliopsida</taxon>
        <taxon>eudicotyledons</taxon>
        <taxon>Gunneridae</taxon>
        <taxon>Pentapetalae</taxon>
        <taxon>rosids</taxon>
        <taxon>malvids</taxon>
        <taxon>Brassicales</taxon>
        <taxon>Brassicaceae</taxon>
        <taxon>Camelineae</taxon>
        <taxon>Camelina</taxon>
    </lineage>
</organism>
<dbReference type="RefSeq" id="XP_019098779.1">
    <property type="nucleotide sequence ID" value="XM_019243234.1"/>
</dbReference>
<accession>A0ABM1RIE1</accession>
<evidence type="ECO:0000313" key="3">
    <source>
        <dbReference type="RefSeq" id="XP_019098779.1"/>
    </source>
</evidence>
<evidence type="ECO:0000259" key="1">
    <source>
        <dbReference type="Pfam" id="PF04859"/>
    </source>
</evidence>
<gene>
    <name evidence="3" type="primary">LOC109132130</name>
</gene>
<keyword evidence="2" id="KW-1185">Reference proteome</keyword>
<dbReference type="Proteomes" id="UP000694864">
    <property type="component" value="Unplaced"/>
</dbReference>
<sequence length="80" mass="9011">FATVSSIKAAYAQLQHCQSPYDSIGIQKSDNLVVAELKTLSELKQCFLKKQVDPNPERTLVLAEIQELRSLLKTYEIMGK</sequence>
<dbReference type="Pfam" id="PF04859">
    <property type="entry name" value="DUF641"/>
    <property type="match status" value="1"/>
</dbReference>
<feature type="non-terminal residue" evidence="3">
    <location>
        <position position="1"/>
    </location>
</feature>